<dbReference type="STRING" id="870435.A0A0C3K6Q2"/>
<dbReference type="Pfam" id="PF09334">
    <property type="entry name" value="tRNA-synt_1g"/>
    <property type="match status" value="1"/>
</dbReference>
<feature type="domain" description="Methionyl/Leucyl tRNA synthetase" evidence="8">
    <location>
        <begin position="42"/>
        <end position="119"/>
    </location>
</feature>
<dbReference type="GO" id="GO:0005524">
    <property type="term" value="F:ATP binding"/>
    <property type="evidence" value="ECO:0007669"/>
    <property type="project" value="UniProtKB-KW"/>
</dbReference>
<sequence>MLRCAIHLSRGGCLSSVVLPRHPRAPRLRRCNATSSTTEKPFYITTPIFYPNARPHIGHLYSLVTADIIARYQRILNPTRPVVFLTGTDEHGLKMQQTALAKGVDPLEWCDTISSEFHKGRMSAVQSSCVRLGNPISRRSGMCGVRSSLEASYTKIPMRDIIPRPTNASIPLLVSPHTLPLRIP</sequence>
<dbReference type="InterPro" id="IPR015413">
    <property type="entry name" value="Methionyl/Leucyl_tRNA_Synth"/>
</dbReference>
<keyword evidence="5" id="KW-0648">Protein biosynthesis</keyword>
<dbReference type="GO" id="GO:0004825">
    <property type="term" value="F:methionine-tRNA ligase activity"/>
    <property type="evidence" value="ECO:0007669"/>
    <property type="project" value="InterPro"/>
</dbReference>
<evidence type="ECO:0000256" key="7">
    <source>
        <dbReference type="ARBA" id="ARBA00030904"/>
    </source>
</evidence>
<dbReference type="SUPFAM" id="SSF52374">
    <property type="entry name" value="Nucleotidylyl transferase"/>
    <property type="match status" value="1"/>
</dbReference>
<dbReference type="InterPro" id="IPR033911">
    <property type="entry name" value="MetRS_core"/>
</dbReference>
<evidence type="ECO:0000256" key="1">
    <source>
        <dbReference type="ARBA" id="ARBA00005594"/>
    </source>
</evidence>
<reference evidence="10" key="2">
    <citation type="submission" date="2015-01" db="EMBL/GenBank/DDBJ databases">
        <title>Evolutionary Origins and Diversification of the Mycorrhizal Mutualists.</title>
        <authorList>
            <consortium name="DOE Joint Genome Institute"/>
            <consortium name="Mycorrhizal Genomics Consortium"/>
            <person name="Kohler A."/>
            <person name="Kuo A."/>
            <person name="Nagy L.G."/>
            <person name="Floudas D."/>
            <person name="Copeland A."/>
            <person name="Barry K.W."/>
            <person name="Cichocki N."/>
            <person name="Veneault-Fourrey C."/>
            <person name="LaButti K."/>
            <person name="Lindquist E.A."/>
            <person name="Lipzen A."/>
            <person name="Lundell T."/>
            <person name="Morin E."/>
            <person name="Murat C."/>
            <person name="Riley R."/>
            <person name="Ohm R."/>
            <person name="Sun H."/>
            <person name="Tunlid A."/>
            <person name="Henrissat B."/>
            <person name="Grigoriev I.V."/>
            <person name="Hibbett D.S."/>
            <person name="Martin F."/>
        </authorList>
    </citation>
    <scope>NUCLEOTIDE SEQUENCE [LARGE SCALE GENOMIC DNA]</scope>
    <source>
        <strain evidence="10">Marx 270</strain>
    </source>
</reference>
<evidence type="ECO:0000259" key="8">
    <source>
        <dbReference type="Pfam" id="PF09334"/>
    </source>
</evidence>
<protein>
    <recommendedName>
        <fullName evidence="7">Methionyl-tRNA synthetase</fullName>
    </recommendedName>
</protein>
<comment type="similarity">
    <text evidence="1">Belongs to the class-I aminoacyl-tRNA synthetase family.</text>
</comment>
<evidence type="ECO:0000256" key="2">
    <source>
        <dbReference type="ARBA" id="ARBA00022598"/>
    </source>
</evidence>
<dbReference type="InterPro" id="IPR023457">
    <property type="entry name" value="Met-tRNA_synth_2"/>
</dbReference>
<keyword evidence="6" id="KW-0030">Aminoacyl-tRNA synthetase</keyword>
<evidence type="ECO:0000256" key="4">
    <source>
        <dbReference type="ARBA" id="ARBA00022840"/>
    </source>
</evidence>
<dbReference type="Proteomes" id="UP000054217">
    <property type="component" value="Unassembled WGS sequence"/>
</dbReference>
<evidence type="ECO:0000256" key="3">
    <source>
        <dbReference type="ARBA" id="ARBA00022741"/>
    </source>
</evidence>
<dbReference type="PRINTS" id="PR01041">
    <property type="entry name" value="TRNASYNTHMET"/>
</dbReference>
<dbReference type="AlphaFoldDB" id="A0A0C3K6Q2"/>
<keyword evidence="3" id="KW-0547">Nucleotide-binding</keyword>
<dbReference type="EMBL" id="KN831967">
    <property type="protein sequence ID" value="KIO05267.1"/>
    <property type="molecule type" value="Genomic_DNA"/>
</dbReference>
<dbReference type="InterPro" id="IPR014729">
    <property type="entry name" value="Rossmann-like_a/b/a_fold"/>
</dbReference>
<evidence type="ECO:0000256" key="6">
    <source>
        <dbReference type="ARBA" id="ARBA00023146"/>
    </source>
</evidence>
<gene>
    <name evidence="9" type="ORF">M404DRAFT_518431</name>
</gene>
<evidence type="ECO:0000256" key="5">
    <source>
        <dbReference type="ARBA" id="ARBA00022917"/>
    </source>
</evidence>
<accession>A0A0C3K6Q2</accession>
<name>A0A0C3K6Q2_PISTI</name>
<dbReference type="PANTHER" id="PTHR43326:SF1">
    <property type="entry name" value="METHIONINE--TRNA LIGASE, MITOCHONDRIAL"/>
    <property type="match status" value="1"/>
</dbReference>
<dbReference type="HOGENOM" id="CLU_1468766_0_0_1"/>
<dbReference type="GO" id="GO:0006431">
    <property type="term" value="P:methionyl-tRNA aminoacylation"/>
    <property type="evidence" value="ECO:0007669"/>
    <property type="project" value="InterPro"/>
</dbReference>
<keyword evidence="10" id="KW-1185">Reference proteome</keyword>
<dbReference type="PANTHER" id="PTHR43326">
    <property type="entry name" value="METHIONYL-TRNA SYNTHETASE"/>
    <property type="match status" value="1"/>
</dbReference>
<dbReference type="OrthoDB" id="3260045at2759"/>
<evidence type="ECO:0000313" key="10">
    <source>
        <dbReference type="Proteomes" id="UP000054217"/>
    </source>
</evidence>
<keyword evidence="2" id="KW-0436">Ligase</keyword>
<dbReference type="PROSITE" id="PS00178">
    <property type="entry name" value="AA_TRNA_LIGASE_I"/>
    <property type="match status" value="1"/>
</dbReference>
<evidence type="ECO:0000313" key="9">
    <source>
        <dbReference type="EMBL" id="KIO05267.1"/>
    </source>
</evidence>
<dbReference type="Gene3D" id="3.40.50.620">
    <property type="entry name" value="HUPs"/>
    <property type="match status" value="1"/>
</dbReference>
<keyword evidence="4" id="KW-0067">ATP-binding</keyword>
<organism evidence="9 10">
    <name type="scientific">Pisolithus tinctorius Marx 270</name>
    <dbReference type="NCBI Taxonomy" id="870435"/>
    <lineage>
        <taxon>Eukaryota</taxon>
        <taxon>Fungi</taxon>
        <taxon>Dikarya</taxon>
        <taxon>Basidiomycota</taxon>
        <taxon>Agaricomycotina</taxon>
        <taxon>Agaricomycetes</taxon>
        <taxon>Agaricomycetidae</taxon>
        <taxon>Boletales</taxon>
        <taxon>Sclerodermatineae</taxon>
        <taxon>Pisolithaceae</taxon>
        <taxon>Pisolithus</taxon>
    </lineage>
</organism>
<reference evidence="9 10" key="1">
    <citation type="submission" date="2014-04" db="EMBL/GenBank/DDBJ databases">
        <authorList>
            <consortium name="DOE Joint Genome Institute"/>
            <person name="Kuo A."/>
            <person name="Kohler A."/>
            <person name="Costa M.D."/>
            <person name="Nagy L.G."/>
            <person name="Floudas D."/>
            <person name="Copeland A."/>
            <person name="Barry K.W."/>
            <person name="Cichocki N."/>
            <person name="Veneault-Fourrey C."/>
            <person name="LaButti K."/>
            <person name="Lindquist E.A."/>
            <person name="Lipzen A."/>
            <person name="Lundell T."/>
            <person name="Morin E."/>
            <person name="Murat C."/>
            <person name="Sun H."/>
            <person name="Tunlid A."/>
            <person name="Henrissat B."/>
            <person name="Grigoriev I.V."/>
            <person name="Hibbett D.S."/>
            <person name="Martin F."/>
            <person name="Nordberg H.P."/>
            <person name="Cantor M.N."/>
            <person name="Hua S.X."/>
        </authorList>
    </citation>
    <scope>NUCLEOTIDE SEQUENCE [LARGE SCALE GENOMIC DNA]</scope>
    <source>
        <strain evidence="9 10">Marx 270</strain>
    </source>
</reference>
<dbReference type="InParanoid" id="A0A0C3K6Q2"/>
<proteinExistence type="inferred from homology"/>
<dbReference type="InterPro" id="IPR001412">
    <property type="entry name" value="aa-tRNA-synth_I_CS"/>
</dbReference>